<dbReference type="Proteomes" id="UP001201812">
    <property type="component" value="Unassembled WGS sequence"/>
</dbReference>
<sequence length="477" mass="54839">MTSSTITDVTIILHLLILVSGLFNSCVLAADPLEKVLEELRTEWKKAFVGKETDLSERRLNSFTESLRADEKFKQLELNPPLTKMGAIMLVALNKEGAYQRHMKILQDHDKPPGKTDSTQDKENVITQMEKEDDELKYHVKIVFSIATIKFRKAETVAENFIRSLVENAHGHKIMEMTGFDWNDTNVYVFFEFWSWYIEHQLTALRNGWTNKEYKDVTLGHFDVHNKSKELGRGNYGVVYKVTRNNDRKEFAMKDMIVQDVFHKYKDWPTRKRKVDHMLNEVDVLRDIESDFTIDMVGFDIEKEPHTKKYSIVTFMEYASGGELNKYIDWWRERRKAITGMDHLAIPEEVARDLFAHLAKALETLHKAGIGNRDIKPENILIDGYGRAKLTDFGLAKRFNGVDDHIFGVGSPPYQAPELVKEGDTHNQLVDWWSLTAVLYSALTGCSAFGHENIETEILTSPVNLYNAGRAGFQPVA</sequence>
<gene>
    <name evidence="9" type="ORF">DdX_20865</name>
</gene>
<dbReference type="PROSITE" id="PS50011">
    <property type="entry name" value="PROTEIN_KINASE_DOM"/>
    <property type="match status" value="1"/>
</dbReference>
<feature type="binding site" evidence="6">
    <location>
        <position position="254"/>
    </location>
    <ligand>
        <name>ATP</name>
        <dbReference type="ChEBI" id="CHEBI:30616"/>
    </ligand>
</feature>
<evidence type="ECO:0000256" key="2">
    <source>
        <dbReference type="ARBA" id="ARBA00022679"/>
    </source>
</evidence>
<dbReference type="PANTHER" id="PTHR24351">
    <property type="entry name" value="RIBOSOMAL PROTEIN S6 KINASE"/>
    <property type="match status" value="1"/>
</dbReference>
<dbReference type="GO" id="GO:0004674">
    <property type="term" value="F:protein serine/threonine kinase activity"/>
    <property type="evidence" value="ECO:0007669"/>
    <property type="project" value="UniProtKB-KW"/>
</dbReference>
<keyword evidence="7" id="KW-0732">Signal</keyword>
<dbReference type="EMBL" id="JAKKPZ010000680">
    <property type="protein sequence ID" value="KAI1693073.1"/>
    <property type="molecule type" value="Genomic_DNA"/>
</dbReference>
<dbReference type="AlphaFoldDB" id="A0AAD4MKK6"/>
<accession>A0AAD4MKK6</accession>
<keyword evidence="4 9" id="KW-0418">Kinase</keyword>
<dbReference type="SMART" id="SM00220">
    <property type="entry name" value="S_TKc"/>
    <property type="match status" value="1"/>
</dbReference>
<dbReference type="PROSITE" id="PS00107">
    <property type="entry name" value="PROTEIN_KINASE_ATP"/>
    <property type="match status" value="1"/>
</dbReference>
<proteinExistence type="predicted"/>
<keyword evidence="10" id="KW-1185">Reference proteome</keyword>
<dbReference type="InterPro" id="IPR017441">
    <property type="entry name" value="Protein_kinase_ATP_BS"/>
</dbReference>
<feature type="domain" description="Protein kinase" evidence="8">
    <location>
        <begin position="225"/>
        <end position="477"/>
    </location>
</feature>
<dbReference type="GO" id="GO:0005524">
    <property type="term" value="F:ATP binding"/>
    <property type="evidence" value="ECO:0007669"/>
    <property type="project" value="UniProtKB-UniRule"/>
</dbReference>
<dbReference type="InterPro" id="IPR000719">
    <property type="entry name" value="Prot_kinase_dom"/>
</dbReference>
<evidence type="ECO:0000256" key="7">
    <source>
        <dbReference type="SAM" id="SignalP"/>
    </source>
</evidence>
<evidence type="ECO:0000313" key="10">
    <source>
        <dbReference type="Proteomes" id="UP001201812"/>
    </source>
</evidence>
<evidence type="ECO:0000256" key="3">
    <source>
        <dbReference type="ARBA" id="ARBA00022741"/>
    </source>
</evidence>
<evidence type="ECO:0000256" key="4">
    <source>
        <dbReference type="ARBA" id="ARBA00022777"/>
    </source>
</evidence>
<dbReference type="Pfam" id="PF00069">
    <property type="entry name" value="Pkinase"/>
    <property type="match status" value="1"/>
</dbReference>
<dbReference type="Gene3D" id="1.10.510.10">
    <property type="entry name" value="Transferase(Phosphotransferase) domain 1"/>
    <property type="match status" value="1"/>
</dbReference>
<name>A0AAD4MKK6_9BILA</name>
<feature type="signal peptide" evidence="7">
    <location>
        <begin position="1"/>
        <end position="29"/>
    </location>
</feature>
<keyword evidence="1" id="KW-0723">Serine/threonine-protein kinase</keyword>
<keyword evidence="2" id="KW-0808">Transferase</keyword>
<dbReference type="InterPro" id="IPR011009">
    <property type="entry name" value="Kinase-like_dom_sf"/>
</dbReference>
<keyword evidence="5 6" id="KW-0067">ATP-binding</keyword>
<feature type="chain" id="PRO_5042217489" evidence="7">
    <location>
        <begin position="30"/>
        <end position="477"/>
    </location>
</feature>
<evidence type="ECO:0000256" key="6">
    <source>
        <dbReference type="PROSITE-ProRule" id="PRU10141"/>
    </source>
</evidence>
<comment type="caution">
    <text evidence="9">The sequence shown here is derived from an EMBL/GenBank/DDBJ whole genome shotgun (WGS) entry which is preliminary data.</text>
</comment>
<dbReference type="SUPFAM" id="SSF56112">
    <property type="entry name" value="Protein kinase-like (PK-like)"/>
    <property type="match status" value="1"/>
</dbReference>
<evidence type="ECO:0000313" key="9">
    <source>
        <dbReference type="EMBL" id="KAI1693073.1"/>
    </source>
</evidence>
<evidence type="ECO:0000256" key="5">
    <source>
        <dbReference type="ARBA" id="ARBA00022840"/>
    </source>
</evidence>
<evidence type="ECO:0000259" key="8">
    <source>
        <dbReference type="PROSITE" id="PS50011"/>
    </source>
</evidence>
<keyword evidence="3 6" id="KW-0547">Nucleotide-binding</keyword>
<protein>
    <submittedName>
        <fullName evidence="9">Protein kinase domain-containing protein</fullName>
    </submittedName>
</protein>
<evidence type="ECO:0000256" key="1">
    <source>
        <dbReference type="ARBA" id="ARBA00022527"/>
    </source>
</evidence>
<organism evidence="9 10">
    <name type="scientific">Ditylenchus destructor</name>
    <dbReference type="NCBI Taxonomy" id="166010"/>
    <lineage>
        <taxon>Eukaryota</taxon>
        <taxon>Metazoa</taxon>
        <taxon>Ecdysozoa</taxon>
        <taxon>Nematoda</taxon>
        <taxon>Chromadorea</taxon>
        <taxon>Rhabditida</taxon>
        <taxon>Tylenchina</taxon>
        <taxon>Tylenchomorpha</taxon>
        <taxon>Sphaerularioidea</taxon>
        <taxon>Anguinidae</taxon>
        <taxon>Anguininae</taxon>
        <taxon>Ditylenchus</taxon>
    </lineage>
</organism>
<reference evidence="9" key="1">
    <citation type="submission" date="2022-01" db="EMBL/GenBank/DDBJ databases">
        <title>Genome Sequence Resource for Two Populations of Ditylenchus destructor, the Migratory Endoparasitic Phytonematode.</title>
        <authorList>
            <person name="Zhang H."/>
            <person name="Lin R."/>
            <person name="Xie B."/>
        </authorList>
    </citation>
    <scope>NUCLEOTIDE SEQUENCE</scope>
    <source>
        <strain evidence="9">BazhouSP</strain>
    </source>
</reference>